<dbReference type="AlphaFoldDB" id="A0A2H6N477"/>
<keyword evidence="4 5" id="KW-0472">Membrane</keyword>
<dbReference type="GO" id="GO:0005743">
    <property type="term" value="C:mitochondrial inner membrane"/>
    <property type="evidence" value="ECO:0007669"/>
    <property type="project" value="TreeGrafter"/>
</dbReference>
<evidence type="ECO:0000259" key="6">
    <source>
        <dbReference type="PROSITE" id="PS50929"/>
    </source>
</evidence>
<dbReference type="PROSITE" id="PS50929">
    <property type="entry name" value="ABC_TM1F"/>
    <property type="match status" value="1"/>
</dbReference>
<dbReference type="GO" id="GO:0090374">
    <property type="term" value="P:oligopeptide export from mitochondrion"/>
    <property type="evidence" value="ECO:0007669"/>
    <property type="project" value="TreeGrafter"/>
</dbReference>
<protein>
    <recommendedName>
        <fullName evidence="6">ABC transmembrane type-1 domain-containing protein</fullName>
    </recommendedName>
</protein>
<organism evidence="7">
    <name type="scientific">Micrurus carvalhoi</name>
    <dbReference type="NCBI Taxonomy" id="3147026"/>
    <lineage>
        <taxon>Eukaryota</taxon>
        <taxon>Metazoa</taxon>
        <taxon>Chordata</taxon>
        <taxon>Craniata</taxon>
        <taxon>Vertebrata</taxon>
        <taxon>Euteleostomi</taxon>
        <taxon>Lepidosauria</taxon>
        <taxon>Squamata</taxon>
        <taxon>Bifurcata</taxon>
        <taxon>Unidentata</taxon>
        <taxon>Episquamata</taxon>
        <taxon>Toxicofera</taxon>
        <taxon>Serpentes</taxon>
        <taxon>Colubroidea</taxon>
        <taxon>Elapidae</taxon>
        <taxon>Elapinae</taxon>
        <taxon>Micrurus</taxon>
    </lineage>
</organism>
<dbReference type="EMBL" id="IACI01049764">
    <property type="protein sequence ID" value="LAA24166.1"/>
    <property type="molecule type" value="Transcribed_RNA"/>
</dbReference>
<sequence length="99" mass="11088">MMFFVSPKLATFVLTVVPSLAVIAVLYGTYLRKLTRMTQDSLAEATQLAEERIGNLRTVRAFGHELSEMEKYDNKIQYVLQLAKKEAIARAGFFGAVSI</sequence>
<feature type="domain" description="ABC transmembrane type-1" evidence="6">
    <location>
        <begin position="1"/>
        <end position="99"/>
    </location>
</feature>
<dbReference type="Gene3D" id="1.20.1560.10">
    <property type="entry name" value="ABC transporter type 1, transmembrane domain"/>
    <property type="match status" value="1"/>
</dbReference>
<evidence type="ECO:0000256" key="2">
    <source>
        <dbReference type="ARBA" id="ARBA00022692"/>
    </source>
</evidence>
<comment type="subcellular location">
    <subcellularLocation>
        <location evidence="1">Membrane</location>
        <topology evidence="1">Multi-pass membrane protein</topology>
    </subcellularLocation>
</comment>
<dbReference type="PANTHER" id="PTHR43394:SF1">
    <property type="entry name" value="ATP-BINDING CASSETTE SUB-FAMILY B MEMBER 10, MITOCHONDRIAL"/>
    <property type="match status" value="1"/>
</dbReference>
<dbReference type="InterPro" id="IPR036640">
    <property type="entry name" value="ABC1_TM_sf"/>
</dbReference>
<evidence type="ECO:0000256" key="1">
    <source>
        <dbReference type="ARBA" id="ARBA00004141"/>
    </source>
</evidence>
<keyword evidence="2 5" id="KW-0812">Transmembrane</keyword>
<dbReference type="InterPro" id="IPR039421">
    <property type="entry name" value="Type_1_exporter"/>
</dbReference>
<accession>A0A2H6N477</accession>
<dbReference type="GO" id="GO:0015421">
    <property type="term" value="F:ABC-type oligopeptide transporter activity"/>
    <property type="evidence" value="ECO:0007669"/>
    <property type="project" value="TreeGrafter"/>
</dbReference>
<feature type="transmembrane region" description="Helical" evidence="5">
    <location>
        <begin position="12"/>
        <end position="31"/>
    </location>
</feature>
<keyword evidence="3 5" id="KW-1133">Transmembrane helix</keyword>
<dbReference type="Pfam" id="PF00664">
    <property type="entry name" value="ABC_membrane"/>
    <property type="match status" value="1"/>
</dbReference>
<dbReference type="PANTHER" id="PTHR43394">
    <property type="entry name" value="ATP-DEPENDENT PERMEASE MDL1, MITOCHONDRIAL"/>
    <property type="match status" value="1"/>
</dbReference>
<dbReference type="GO" id="GO:0005524">
    <property type="term" value="F:ATP binding"/>
    <property type="evidence" value="ECO:0007669"/>
    <property type="project" value="InterPro"/>
</dbReference>
<reference evidence="7" key="2">
    <citation type="submission" date="2017-12" db="EMBL/GenBank/DDBJ databases">
        <title>Coralsnake Venomics: Analyses of Venom Gland Transcriptomes and Proteomes of Six Brazilian Taxa.</title>
        <authorList>
            <person name="Aird S.D."/>
            <person name="Jorge da Silva N."/>
            <person name="Qiu L."/>
            <person name="Villar-Briones A."/>
            <person name="Aparecida-Saddi V."/>
            <person name="Campos-Telles M.P."/>
            <person name="Grau M."/>
            <person name="Mikheyev A.S."/>
        </authorList>
    </citation>
    <scope>NUCLEOTIDE SEQUENCE</scope>
    <source>
        <tissue evidence="7">Venom_gland</tissue>
    </source>
</reference>
<name>A0A2H6N477_9SAUR</name>
<evidence type="ECO:0000256" key="5">
    <source>
        <dbReference type="SAM" id="Phobius"/>
    </source>
</evidence>
<evidence type="ECO:0000256" key="4">
    <source>
        <dbReference type="ARBA" id="ARBA00023136"/>
    </source>
</evidence>
<dbReference type="InterPro" id="IPR011527">
    <property type="entry name" value="ABC1_TM_dom"/>
</dbReference>
<dbReference type="SUPFAM" id="SSF90123">
    <property type="entry name" value="ABC transporter transmembrane region"/>
    <property type="match status" value="1"/>
</dbReference>
<reference evidence="7" key="1">
    <citation type="submission" date="2017-07" db="EMBL/GenBank/DDBJ databases">
        <authorList>
            <person name="Mikheyev A."/>
            <person name="Grau M."/>
        </authorList>
    </citation>
    <scope>NUCLEOTIDE SEQUENCE</scope>
    <source>
        <tissue evidence="7">Venom_gland</tissue>
    </source>
</reference>
<evidence type="ECO:0000313" key="7">
    <source>
        <dbReference type="EMBL" id="LAA24166.1"/>
    </source>
</evidence>
<proteinExistence type="predicted"/>
<evidence type="ECO:0000256" key="3">
    <source>
        <dbReference type="ARBA" id="ARBA00022989"/>
    </source>
</evidence>